<gene>
    <name evidence="1" type="ORF">GCM10007977_062280</name>
</gene>
<proteinExistence type="predicted"/>
<reference evidence="1" key="1">
    <citation type="journal article" date="2014" name="Int. J. Syst. Evol. Microbiol.">
        <title>Complete genome sequence of Corynebacterium casei LMG S-19264T (=DSM 44701T), isolated from a smear-ripened cheese.</title>
        <authorList>
            <consortium name="US DOE Joint Genome Institute (JGI-PGF)"/>
            <person name="Walter F."/>
            <person name="Albersmeier A."/>
            <person name="Kalinowski J."/>
            <person name="Ruckert C."/>
        </authorList>
    </citation>
    <scope>NUCLEOTIDE SEQUENCE</scope>
    <source>
        <strain evidence="1">JCM 19831</strain>
    </source>
</reference>
<sequence length="99" mass="10779">MTAPRPRGRAELEHPSWCEVDKCSLETLGVGGAHQREFVVVGDDGKRVASVVLREYASGRVTIGAGSWLHREWSPREAELVAGQMVAAKRLLDESAPVV</sequence>
<evidence type="ECO:0000313" key="1">
    <source>
        <dbReference type="EMBL" id="GGM52196.1"/>
    </source>
</evidence>
<dbReference type="EMBL" id="BMPI01000035">
    <property type="protein sequence ID" value="GGM52196.1"/>
    <property type="molecule type" value="Genomic_DNA"/>
</dbReference>
<protein>
    <submittedName>
        <fullName evidence="1">Uncharacterized protein</fullName>
    </submittedName>
</protein>
<dbReference type="AlphaFoldDB" id="A0A917U209"/>
<reference evidence="1" key="2">
    <citation type="submission" date="2020-09" db="EMBL/GenBank/DDBJ databases">
        <authorList>
            <person name="Sun Q."/>
            <person name="Ohkuma M."/>
        </authorList>
    </citation>
    <scope>NUCLEOTIDE SEQUENCE</scope>
    <source>
        <strain evidence="1">JCM 19831</strain>
    </source>
</reference>
<name>A0A917U209_9ACTN</name>
<evidence type="ECO:0000313" key="2">
    <source>
        <dbReference type="Proteomes" id="UP000642070"/>
    </source>
</evidence>
<dbReference type="RefSeq" id="WP_190253542.1">
    <property type="nucleotide sequence ID" value="NZ_BMPI01000035.1"/>
</dbReference>
<accession>A0A917U209</accession>
<keyword evidence="2" id="KW-1185">Reference proteome</keyword>
<comment type="caution">
    <text evidence="1">The sequence shown here is derived from an EMBL/GenBank/DDBJ whole genome shotgun (WGS) entry which is preliminary data.</text>
</comment>
<dbReference type="Proteomes" id="UP000642070">
    <property type="component" value="Unassembled WGS sequence"/>
</dbReference>
<organism evidence="1 2">
    <name type="scientific">Dactylosporangium sucinum</name>
    <dbReference type="NCBI Taxonomy" id="1424081"/>
    <lineage>
        <taxon>Bacteria</taxon>
        <taxon>Bacillati</taxon>
        <taxon>Actinomycetota</taxon>
        <taxon>Actinomycetes</taxon>
        <taxon>Micromonosporales</taxon>
        <taxon>Micromonosporaceae</taxon>
        <taxon>Dactylosporangium</taxon>
    </lineage>
</organism>